<evidence type="ECO:0000313" key="3">
    <source>
        <dbReference type="Proteomes" id="UP000001662"/>
    </source>
</evidence>
<keyword evidence="3" id="KW-1185">Reference proteome</keyword>
<protein>
    <submittedName>
        <fullName evidence="2">Uncharacterized protein</fullName>
    </submittedName>
</protein>
<dbReference type="EMBL" id="CP002109">
    <property type="protein sequence ID" value="ADL03761.1"/>
    <property type="molecule type" value="Genomic_DNA"/>
</dbReference>
<keyword evidence="1" id="KW-1133">Transmembrane helix</keyword>
<reference evidence="2" key="1">
    <citation type="submission" date="2010-07" db="EMBL/GenBank/DDBJ databases">
        <title>Complete sequence of Clostridium saccharolyticum WM1.</title>
        <authorList>
            <consortium name="US DOE Joint Genome Institute"/>
            <person name="Lucas S."/>
            <person name="Copeland A."/>
            <person name="Lapidus A."/>
            <person name="Cheng J.-F."/>
            <person name="Bruce D."/>
            <person name="Goodwin L."/>
            <person name="Pitluck S."/>
            <person name="Chertkov O."/>
            <person name="Detter J.C."/>
            <person name="Han C."/>
            <person name="Tapia R."/>
            <person name="Land M."/>
            <person name="Hauser L."/>
            <person name="Chang Y.-J."/>
            <person name="Jeffries C."/>
            <person name="Kyrpides N."/>
            <person name="Ivanova N."/>
            <person name="Mikhailova N."/>
            <person name="Mouttaki H."/>
            <person name="Lin L."/>
            <person name="Zhou J."/>
            <person name="Hemme C.L."/>
            <person name="Woyke T."/>
        </authorList>
    </citation>
    <scope>NUCLEOTIDE SEQUENCE [LARGE SCALE GENOMIC DNA]</scope>
    <source>
        <strain evidence="2">WM1</strain>
    </source>
</reference>
<evidence type="ECO:0000256" key="1">
    <source>
        <dbReference type="SAM" id="Phobius"/>
    </source>
</evidence>
<dbReference type="Proteomes" id="UP000001662">
    <property type="component" value="Chromosome"/>
</dbReference>
<accession>D9R7N2</accession>
<keyword evidence="1" id="KW-0812">Transmembrane</keyword>
<evidence type="ECO:0000313" key="2">
    <source>
        <dbReference type="EMBL" id="ADL03761.1"/>
    </source>
</evidence>
<dbReference type="PaxDb" id="610130-Closa_1151"/>
<name>D9R7N2_LACSW</name>
<dbReference type="KEGG" id="csh:Closa_1151"/>
<gene>
    <name evidence="2" type="ordered locus">Closa_1151</name>
</gene>
<organism evidence="2 3">
    <name type="scientific">Lacrimispora saccharolytica (strain ATCC 35040 / DSM 2544 / NRCC 2533 / WM1)</name>
    <name type="common">Clostridium saccharolyticum</name>
    <dbReference type="NCBI Taxonomy" id="610130"/>
    <lineage>
        <taxon>Bacteria</taxon>
        <taxon>Bacillati</taxon>
        <taxon>Bacillota</taxon>
        <taxon>Clostridia</taxon>
        <taxon>Lachnospirales</taxon>
        <taxon>Lachnospiraceae</taxon>
        <taxon>Lacrimispora</taxon>
    </lineage>
</organism>
<keyword evidence="1" id="KW-0472">Membrane</keyword>
<feature type="transmembrane region" description="Helical" evidence="1">
    <location>
        <begin position="6"/>
        <end position="23"/>
    </location>
</feature>
<dbReference type="AlphaFoldDB" id="D9R7N2"/>
<sequence>MMFSIIGMVIGALILGAGIYYFAKDKNNPESR</sequence>
<proteinExistence type="predicted"/>
<dbReference type="HOGENOM" id="CLU_3388853_0_0_9"/>